<dbReference type="PANTHER" id="PTHR22911">
    <property type="entry name" value="ACYL-MALONYL CONDENSING ENZYME-RELATED"/>
    <property type="match status" value="1"/>
</dbReference>
<dbReference type="PANTHER" id="PTHR22911:SF137">
    <property type="entry name" value="SOLUTE CARRIER FAMILY 35 MEMBER G2-RELATED"/>
    <property type="match status" value="1"/>
</dbReference>
<keyword evidence="1" id="KW-0472">Membrane</keyword>
<feature type="transmembrane region" description="Helical" evidence="1">
    <location>
        <begin position="106"/>
        <end position="124"/>
    </location>
</feature>
<keyword evidence="4" id="KW-1185">Reference proteome</keyword>
<feature type="transmembrane region" description="Helical" evidence="1">
    <location>
        <begin position="70"/>
        <end position="94"/>
    </location>
</feature>
<feature type="transmembrane region" description="Helical" evidence="1">
    <location>
        <begin position="334"/>
        <end position="352"/>
    </location>
</feature>
<dbReference type="AlphaFoldDB" id="U6RL63"/>
<reference evidence="3 4" key="1">
    <citation type="submission" date="2013-04" db="EMBL/GenBank/DDBJ databases">
        <title>The Genome Sequence of Bacteroides massiliensis DSM 17679.</title>
        <authorList>
            <consortium name="The Broad Institute Genomics Platform"/>
            <person name="Earl A."/>
            <person name="Ward D."/>
            <person name="Feldgarden M."/>
            <person name="Gevers D."/>
            <person name="Martens E."/>
            <person name="Fenner L."/>
            <person name="Roux V."/>
            <person name="Mallet M.N."/>
            <person name="Raoult D."/>
            <person name="Walker B."/>
            <person name="Young S."/>
            <person name="Zeng Q."/>
            <person name="Gargeya S."/>
            <person name="Fitzgerald M."/>
            <person name="Haas B."/>
            <person name="Abouelleil A."/>
            <person name="Allen A.W."/>
            <person name="Alvarado L."/>
            <person name="Arachchi H.M."/>
            <person name="Berlin A.M."/>
            <person name="Chapman S.B."/>
            <person name="Gainer-Dewar J."/>
            <person name="Goldberg J."/>
            <person name="Griggs A."/>
            <person name="Gujja S."/>
            <person name="Hansen M."/>
            <person name="Howarth C."/>
            <person name="Imamovic A."/>
            <person name="Ireland A."/>
            <person name="Larimer J."/>
            <person name="McCowan C."/>
            <person name="Murphy C."/>
            <person name="Pearson M."/>
            <person name="Poon T.W."/>
            <person name="Priest M."/>
            <person name="Roberts A."/>
            <person name="Saif S."/>
            <person name="Shea T."/>
            <person name="Sisk P."/>
            <person name="Sykes S."/>
            <person name="Wortman J."/>
            <person name="Nusbaum C."/>
            <person name="Birren B."/>
        </authorList>
    </citation>
    <scope>NUCLEOTIDE SEQUENCE [LARGE SCALE GENOMIC DNA]</scope>
    <source>
        <strain evidence="4">B84634 / Timone 84634 / DSM 17679 / JCM 13223</strain>
    </source>
</reference>
<feature type="transmembrane region" description="Helical" evidence="1">
    <location>
        <begin position="158"/>
        <end position="178"/>
    </location>
</feature>
<comment type="caution">
    <text evidence="3">The sequence shown here is derived from an EMBL/GenBank/DDBJ whole genome shotgun (WGS) entry which is preliminary data.</text>
</comment>
<protein>
    <recommendedName>
        <fullName evidence="2">EamA domain-containing protein</fullName>
    </recommendedName>
</protein>
<dbReference type="SUPFAM" id="SSF103481">
    <property type="entry name" value="Multidrug resistance efflux transporter EmrE"/>
    <property type="match status" value="2"/>
</dbReference>
<feature type="domain" description="EamA" evidence="2">
    <location>
        <begin position="69"/>
        <end position="202"/>
    </location>
</feature>
<feature type="transmembrane region" description="Helical" evidence="1">
    <location>
        <begin position="245"/>
        <end position="264"/>
    </location>
</feature>
<dbReference type="EMBL" id="AQHY01000010">
    <property type="protein sequence ID" value="EOA56802.1"/>
    <property type="molecule type" value="Genomic_DNA"/>
</dbReference>
<dbReference type="InterPro" id="IPR037185">
    <property type="entry name" value="EmrE-like"/>
</dbReference>
<feature type="transmembrane region" description="Helical" evidence="1">
    <location>
        <begin position="214"/>
        <end position="233"/>
    </location>
</feature>
<keyword evidence="1" id="KW-0812">Transmembrane</keyword>
<feature type="domain" description="EamA" evidence="2">
    <location>
        <begin position="216"/>
        <end position="351"/>
    </location>
</feature>
<dbReference type="STRING" id="1121098.HMPREF1534_00992"/>
<organism evidence="3 4">
    <name type="scientific">Phocaeicola massiliensis B84634 = Timone 84634 = DSM 17679 = JCM 13223</name>
    <dbReference type="NCBI Taxonomy" id="1121098"/>
    <lineage>
        <taxon>Bacteria</taxon>
        <taxon>Pseudomonadati</taxon>
        <taxon>Bacteroidota</taxon>
        <taxon>Bacteroidia</taxon>
        <taxon>Bacteroidales</taxon>
        <taxon>Bacteroidaceae</taxon>
        <taxon>Phocaeicola</taxon>
    </lineage>
</organism>
<feature type="transmembrane region" description="Helical" evidence="1">
    <location>
        <begin position="276"/>
        <end position="298"/>
    </location>
</feature>
<evidence type="ECO:0000259" key="2">
    <source>
        <dbReference type="Pfam" id="PF00892"/>
    </source>
</evidence>
<dbReference type="GO" id="GO:0016020">
    <property type="term" value="C:membrane"/>
    <property type="evidence" value="ECO:0007669"/>
    <property type="project" value="InterPro"/>
</dbReference>
<feature type="transmembrane region" description="Helical" evidence="1">
    <location>
        <begin position="131"/>
        <end position="152"/>
    </location>
</feature>
<dbReference type="Pfam" id="PF00892">
    <property type="entry name" value="EamA"/>
    <property type="match status" value="2"/>
</dbReference>
<proteinExistence type="predicted"/>
<dbReference type="InterPro" id="IPR000620">
    <property type="entry name" value="EamA_dom"/>
</dbReference>
<feature type="transmembrane region" description="Helical" evidence="1">
    <location>
        <begin position="185"/>
        <end position="202"/>
    </location>
</feature>
<accession>U6RL63</accession>
<evidence type="ECO:0000313" key="4">
    <source>
        <dbReference type="Proteomes" id="UP000017831"/>
    </source>
</evidence>
<evidence type="ECO:0000256" key="1">
    <source>
        <dbReference type="SAM" id="Phobius"/>
    </source>
</evidence>
<dbReference type="eggNOG" id="COG0697">
    <property type="taxonomic scope" value="Bacteria"/>
</dbReference>
<keyword evidence="1" id="KW-1133">Transmembrane helix</keyword>
<dbReference type="PATRIC" id="fig|1121098.3.peg.1007"/>
<dbReference type="HOGENOM" id="CLU_033863_9_3_10"/>
<sequence>MREPIRTYASVFTYICISLHVRTHKPIRIYVIVSASSENIYARGLLCMSCFSYLCVCFQIDSDRMNQLKGIIYAAVSSATFGLAPFFSISLLAVGFSSFEVLTYRWGVATVVLLLFGFLAGCNFRLGAKEFMTVFGLSLFRAVTSFSLVIAYQNIASGVASIIHFMYPLAVAVVMIVFCREKKSVVTFTAILLSLIGASLLSSGNIEFSGGDTGVGLVAACISVFSYAGYIIGVRKSCAVHIDSTALTCYVMGLGALFFFLGGMCWEGGIRLETNGITWLYILGLALPATAISNITLVKAIKLAGPTLTSLFGALEPLTAVLIGVFVFKELFTVYSAMGIALIVVSVSLVVFQEKRKRV</sequence>
<evidence type="ECO:0000313" key="3">
    <source>
        <dbReference type="EMBL" id="EOA56802.1"/>
    </source>
</evidence>
<gene>
    <name evidence="3" type="ORF">HMPREF1534_00992</name>
</gene>
<feature type="transmembrane region" description="Helical" evidence="1">
    <location>
        <begin position="310"/>
        <end position="328"/>
    </location>
</feature>
<name>U6RL63_9BACT</name>
<dbReference type="Proteomes" id="UP000017831">
    <property type="component" value="Unassembled WGS sequence"/>
</dbReference>